<gene>
    <name evidence="2" type="ORF">KVT40_001882</name>
</gene>
<comment type="caution">
    <text evidence="2">The sequence shown here is derived from an EMBL/GenBank/DDBJ whole genome shotgun (WGS) entry which is preliminary data.</text>
</comment>
<evidence type="ECO:0000313" key="3">
    <source>
        <dbReference type="Proteomes" id="UP000809789"/>
    </source>
</evidence>
<dbReference type="Proteomes" id="UP000809789">
    <property type="component" value="Unassembled WGS sequence"/>
</dbReference>
<name>A0A8K0LDL2_9PEZI</name>
<sequence>MKAFTLATATVGWCATFAVATPRDAPVCPANTRTHRDGWTQQGIHLWNSLPEAVTVEVYENQPRRGVNYPGRLIGSTNVPAAPNARAGGTVDYWFPTHVATSAALLFVFRQVHEHCG</sequence>
<keyword evidence="3" id="KW-1185">Reference proteome</keyword>
<evidence type="ECO:0000256" key="1">
    <source>
        <dbReference type="SAM" id="SignalP"/>
    </source>
</evidence>
<accession>A0A8K0LDL2</accession>
<organism evidence="2 3">
    <name type="scientific">Elsinoe batatas</name>
    <dbReference type="NCBI Taxonomy" id="2601811"/>
    <lineage>
        <taxon>Eukaryota</taxon>
        <taxon>Fungi</taxon>
        <taxon>Dikarya</taxon>
        <taxon>Ascomycota</taxon>
        <taxon>Pezizomycotina</taxon>
        <taxon>Dothideomycetes</taxon>
        <taxon>Dothideomycetidae</taxon>
        <taxon>Myriangiales</taxon>
        <taxon>Elsinoaceae</taxon>
        <taxon>Elsinoe</taxon>
    </lineage>
</organism>
<protein>
    <recommendedName>
        <fullName evidence="4">Secreted protein</fullName>
    </recommendedName>
</protein>
<keyword evidence="1" id="KW-0732">Signal</keyword>
<proteinExistence type="predicted"/>
<reference evidence="2" key="1">
    <citation type="submission" date="2021-07" db="EMBL/GenBank/DDBJ databases">
        <title>Elsinoe batatas strain:CRI-CJ2 Genome sequencing and assembly.</title>
        <authorList>
            <person name="Huang L."/>
        </authorList>
    </citation>
    <scope>NUCLEOTIDE SEQUENCE</scope>
    <source>
        <strain evidence="2">CRI-CJ2</strain>
    </source>
</reference>
<evidence type="ECO:0000313" key="2">
    <source>
        <dbReference type="EMBL" id="KAG8630263.1"/>
    </source>
</evidence>
<dbReference type="OrthoDB" id="3952161at2759"/>
<dbReference type="AlphaFoldDB" id="A0A8K0LDL2"/>
<feature type="chain" id="PRO_5035459257" description="Secreted protein" evidence="1">
    <location>
        <begin position="21"/>
        <end position="117"/>
    </location>
</feature>
<dbReference type="EMBL" id="JAESVG020000002">
    <property type="protein sequence ID" value="KAG8630263.1"/>
    <property type="molecule type" value="Genomic_DNA"/>
</dbReference>
<feature type="signal peptide" evidence="1">
    <location>
        <begin position="1"/>
        <end position="20"/>
    </location>
</feature>
<evidence type="ECO:0008006" key="4">
    <source>
        <dbReference type="Google" id="ProtNLM"/>
    </source>
</evidence>